<keyword evidence="1" id="KW-0472">Membrane</keyword>
<evidence type="ECO:0000313" key="3">
    <source>
        <dbReference type="Proteomes" id="UP000290932"/>
    </source>
</evidence>
<dbReference type="AlphaFoldDB" id="A0A498H566"/>
<gene>
    <name evidence="2" type="ORF">ABH15_03230</name>
</gene>
<accession>A0A498H566</accession>
<dbReference type="Proteomes" id="UP000290932">
    <property type="component" value="Unassembled WGS sequence"/>
</dbReference>
<evidence type="ECO:0000313" key="2">
    <source>
        <dbReference type="EMBL" id="RXE57148.1"/>
    </source>
</evidence>
<keyword evidence="3" id="KW-1185">Reference proteome</keyword>
<comment type="caution">
    <text evidence="2">The sequence shown here is derived from an EMBL/GenBank/DDBJ whole genome shotgun (WGS) entry which is preliminary data.</text>
</comment>
<feature type="transmembrane region" description="Helical" evidence="1">
    <location>
        <begin position="39"/>
        <end position="59"/>
    </location>
</feature>
<organism evidence="2 3">
    <name type="scientific">Methanoculleus taiwanensis</name>
    <dbReference type="NCBI Taxonomy" id="1550565"/>
    <lineage>
        <taxon>Archaea</taxon>
        <taxon>Methanobacteriati</taxon>
        <taxon>Methanobacteriota</taxon>
        <taxon>Stenosarchaea group</taxon>
        <taxon>Methanomicrobia</taxon>
        <taxon>Methanomicrobiales</taxon>
        <taxon>Methanomicrobiaceae</taxon>
        <taxon>Methanoculleus</taxon>
    </lineage>
</organism>
<evidence type="ECO:0000256" key="1">
    <source>
        <dbReference type="SAM" id="Phobius"/>
    </source>
</evidence>
<dbReference type="RefSeq" id="WP_128692916.1">
    <property type="nucleotide sequence ID" value="NZ_LHQS01000001.1"/>
</dbReference>
<name>A0A498H566_9EURY</name>
<dbReference type="EMBL" id="LHQS01000001">
    <property type="protein sequence ID" value="RXE57148.1"/>
    <property type="molecule type" value="Genomic_DNA"/>
</dbReference>
<reference evidence="2 3" key="1">
    <citation type="journal article" date="2015" name="Int. J. Syst. Evol. Microbiol.">
        <title>Methanoculleus taiwanensis sp. nov., a methanogen isolated from deep marine sediment at the deformation front area near Taiwan.</title>
        <authorList>
            <person name="Weng C.Y."/>
            <person name="Chen S.C."/>
            <person name="Lai M.C."/>
            <person name="Wu S.Y."/>
            <person name="Lin S."/>
            <person name="Yang T.F."/>
            <person name="Chen P.C."/>
        </authorList>
    </citation>
    <scope>NUCLEOTIDE SEQUENCE [LARGE SCALE GENOMIC DNA]</scope>
    <source>
        <strain evidence="2 3">CYW4</strain>
    </source>
</reference>
<sequence>MTDRQITITRKLWVSILVPGLGIPAVSMAIGQYCLSGPTWYPAVCAAVLGVGGAGLRGLGETGD</sequence>
<proteinExistence type="predicted"/>
<feature type="transmembrane region" description="Helical" evidence="1">
    <location>
        <begin position="12"/>
        <end position="33"/>
    </location>
</feature>
<keyword evidence="1" id="KW-0812">Transmembrane</keyword>
<keyword evidence="1" id="KW-1133">Transmembrane helix</keyword>
<protein>
    <submittedName>
        <fullName evidence="2">Uncharacterized protein</fullName>
    </submittedName>
</protein>